<sequence>MILSPNPNSLIFSSLERRKYFDGPYLIFFLISLLRLSPKPNERNNVFLFNSLISYFSTK</sequence>
<dbReference type="EMBL" id="WOCE01000012">
    <property type="protein sequence ID" value="KAE9603008.1"/>
    <property type="molecule type" value="Genomic_DNA"/>
</dbReference>
<reference evidence="2" key="1">
    <citation type="journal article" date="2020" name="Nat. Commun.">
        <title>Genome sequence of the cluster root forming white lupin.</title>
        <authorList>
            <person name="Hufnagel B."/>
            <person name="Marques A."/>
            <person name="Soriano A."/>
            <person name="Marques L."/>
            <person name="Divol F."/>
            <person name="Doumas P."/>
            <person name="Sallet E."/>
            <person name="Mancinotti D."/>
            <person name="Carrere S."/>
            <person name="Marande W."/>
            <person name="Arribat S."/>
            <person name="Keller J."/>
            <person name="Huneau C."/>
            <person name="Blein T."/>
            <person name="Aime D."/>
            <person name="Laguerre M."/>
            <person name="Taylor J."/>
            <person name="Schubert V."/>
            <person name="Nelson M."/>
            <person name="Geu-Flores F."/>
            <person name="Crespi M."/>
            <person name="Gallardo-Guerrero K."/>
            <person name="Delaux P.-M."/>
            <person name="Salse J."/>
            <person name="Berges H."/>
            <person name="Guyot R."/>
            <person name="Gouzy J."/>
            <person name="Peret B."/>
        </authorList>
    </citation>
    <scope>NUCLEOTIDE SEQUENCE [LARGE SCALE GENOMIC DNA]</scope>
    <source>
        <strain evidence="2">cv. Amiga</strain>
    </source>
</reference>
<accession>A0A6A4PNF8</accession>
<evidence type="ECO:0000313" key="1">
    <source>
        <dbReference type="EMBL" id="KAE9603008.1"/>
    </source>
</evidence>
<organism evidence="1 2">
    <name type="scientific">Lupinus albus</name>
    <name type="common">White lupine</name>
    <name type="synonym">Lupinus termis</name>
    <dbReference type="NCBI Taxonomy" id="3870"/>
    <lineage>
        <taxon>Eukaryota</taxon>
        <taxon>Viridiplantae</taxon>
        <taxon>Streptophyta</taxon>
        <taxon>Embryophyta</taxon>
        <taxon>Tracheophyta</taxon>
        <taxon>Spermatophyta</taxon>
        <taxon>Magnoliopsida</taxon>
        <taxon>eudicotyledons</taxon>
        <taxon>Gunneridae</taxon>
        <taxon>Pentapetalae</taxon>
        <taxon>rosids</taxon>
        <taxon>fabids</taxon>
        <taxon>Fabales</taxon>
        <taxon>Fabaceae</taxon>
        <taxon>Papilionoideae</taxon>
        <taxon>50 kb inversion clade</taxon>
        <taxon>genistoids sensu lato</taxon>
        <taxon>core genistoids</taxon>
        <taxon>Genisteae</taxon>
        <taxon>Lupinus</taxon>
    </lineage>
</organism>
<evidence type="ECO:0000313" key="2">
    <source>
        <dbReference type="Proteomes" id="UP000447434"/>
    </source>
</evidence>
<name>A0A6A4PNF8_LUPAL</name>
<comment type="caution">
    <text evidence="1">The sequence shown here is derived from an EMBL/GenBank/DDBJ whole genome shotgun (WGS) entry which is preliminary data.</text>
</comment>
<dbReference type="Proteomes" id="UP000447434">
    <property type="component" value="Chromosome 12"/>
</dbReference>
<dbReference type="AlphaFoldDB" id="A0A6A4PNF8"/>
<keyword evidence="2" id="KW-1185">Reference proteome</keyword>
<protein>
    <submittedName>
        <fullName evidence="1">Uncharacterized protein</fullName>
    </submittedName>
</protein>
<gene>
    <name evidence="1" type="ORF">Lalb_Chr12g0205691</name>
</gene>
<proteinExistence type="predicted"/>